<feature type="region of interest" description="Disordered" evidence="1">
    <location>
        <begin position="1"/>
        <end position="20"/>
    </location>
</feature>
<reference evidence="3 5" key="1">
    <citation type="submission" date="2014-08" db="EMBL/GenBank/DDBJ databases">
        <authorList>
            <person name="Sisinthy S."/>
        </authorList>
    </citation>
    <scope>NUCLEOTIDE SEQUENCE [LARGE SCALE GENOMIC DNA]</scope>
    <source>
        <strain evidence="3 5">RuG17</strain>
    </source>
</reference>
<dbReference type="GO" id="GO:0005524">
    <property type="term" value="F:ATP binding"/>
    <property type="evidence" value="ECO:0007669"/>
    <property type="project" value="InterPro"/>
</dbReference>
<evidence type="ECO:0000313" key="5">
    <source>
        <dbReference type="Proteomes" id="UP000029864"/>
    </source>
</evidence>
<dbReference type="InterPro" id="IPR011009">
    <property type="entry name" value="Kinase-like_dom_sf"/>
</dbReference>
<reference evidence="4 6" key="2">
    <citation type="submission" date="2020-08" db="EMBL/GenBank/DDBJ databases">
        <title>Sequencing the genomes of 1000 actinobacteria strains.</title>
        <authorList>
            <person name="Klenk H.-P."/>
        </authorList>
    </citation>
    <scope>NUCLEOTIDE SEQUENCE [LARGE SCALE GENOMIC DNA]</scope>
    <source>
        <strain evidence="4 6">DSM 21065</strain>
    </source>
</reference>
<dbReference type="STRING" id="1001240.GY21_17380"/>
<dbReference type="EMBL" id="JACHBQ010000001">
    <property type="protein sequence ID" value="MBB5641171.1"/>
    <property type="molecule type" value="Genomic_DNA"/>
</dbReference>
<evidence type="ECO:0000259" key="2">
    <source>
        <dbReference type="PROSITE" id="PS50011"/>
    </source>
</evidence>
<organism evidence="3 5">
    <name type="scientific">Cryobacterium roopkundense</name>
    <dbReference type="NCBI Taxonomy" id="1001240"/>
    <lineage>
        <taxon>Bacteria</taxon>
        <taxon>Bacillati</taxon>
        <taxon>Actinomycetota</taxon>
        <taxon>Actinomycetes</taxon>
        <taxon>Micrococcales</taxon>
        <taxon>Microbacteriaceae</taxon>
        <taxon>Cryobacterium</taxon>
    </lineage>
</organism>
<sequence length="553" mass="58520">MKRAHAPVDTSAPQEESDPVWATFPSGQGDRIAGETLLAGYRVVRRLASTSRADVYLGHSSHAGDAPVALKIFRPDADPESIEREVRTLCDSRPGRFVHLIDVATLPDARVCLVLERLNPQSLGRLLQDRKTLAPGEVVSILAPIVTTLSYLHEHGLAHGALDSGNVLLHPSGRPVVAGLGSLHELPASPSAKISLLREDYDRLAALLDDVLGHLDSACDAAATQGATRLMADFRSAARCSPFRPALGELERSLFEWNVAAPLKINLTGPAVTHVQPAALPRGAEPVAVDRRGRHSLPTAQAMRTPDVSPVNGWTWDDLEGTRRGGEPRSAGPNVVEAAQGLPRRLIARLLRTVRPTGRGARAGVLELAKRQALVALSTRLVQSLRARRRPLSIAALIAASALVGALTLLPPGGQASRGQIAAPAAPLPEGVDLPDPAAPLAIADDPVRAVPGLLTQRSACLEAASVVCLDTVDQSGSAAMTADSYDARQAQQGAAVGPIPSYESWVATLVERTGNMALVSLTPPESMDQHKPASVLVVKGEAGWRVREIFTY</sequence>
<proteinExistence type="predicted"/>
<keyword evidence="5" id="KW-1185">Reference proteome</keyword>
<dbReference type="SUPFAM" id="SSF56112">
    <property type="entry name" value="Protein kinase-like (PK-like)"/>
    <property type="match status" value="1"/>
</dbReference>
<dbReference type="InterPro" id="IPR000719">
    <property type="entry name" value="Prot_kinase_dom"/>
</dbReference>
<dbReference type="PROSITE" id="PS50011">
    <property type="entry name" value="PROTEIN_KINASE_DOM"/>
    <property type="match status" value="1"/>
</dbReference>
<evidence type="ECO:0000313" key="4">
    <source>
        <dbReference type="EMBL" id="MBB5641171.1"/>
    </source>
</evidence>
<dbReference type="GO" id="GO:0004672">
    <property type="term" value="F:protein kinase activity"/>
    <property type="evidence" value="ECO:0007669"/>
    <property type="project" value="InterPro"/>
</dbReference>
<accession>A0A099J256</accession>
<dbReference type="OrthoDB" id="5125808at2"/>
<gene>
    <name evidence="4" type="ORF">BJ997_001719</name>
    <name evidence="3" type="ORF">GY21_17380</name>
</gene>
<comment type="caution">
    <text evidence="3">The sequence shown here is derived from an EMBL/GenBank/DDBJ whole genome shotgun (WGS) entry which is preliminary data.</text>
</comment>
<dbReference type="EMBL" id="JPXF01000095">
    <property type="protein sequence ID" value="KGJ72130.1"/>
    <property type="molecule type" value="Genomic_DNA"/>
</dbReference>
<feature type="domain" description="Protein kinase" evidence="2">
    <location>
        <begin position="41"/>
        <end position="375"/>
    </location>
</feature>
<protein>
    <recommendedName>
        <fullName evidence="2">Protein kinase domain-containing protein</fullName>
    </recommendedName>
</protein>
<dbReference type="Proteomes" id="UP000029864">
    <property type="component" value="Unassembled WGS sequence"/>
</dbReference>
<evidence type="ECO:0000256" key="1">
    <source>
        <dbReference type="SAM" id="MobiDB-lite"/>
    </source>
</evidence>
<dbReference type="RefSeq" id="WP_035838809.1">
    <property type="nucleotide sequence ID" value="NZ_JACHBQ010000001.1"/>
</dbReference>
<evidence type="ECO:0000313" key="3">
    <source>
        <dbReference type="EMBL" id="KGJ72130.1"/>
    </source>
</evidence>
<name>A0A099J256_9MICO</name>
<dbReference type="SMART" id="SM00220">
    <property type="entry name" value="S_TKc"/>
    <property type="match status" value="1"/>
</dbReference>
<dbReference type="eggNOG" id="COG0515">
    <property type="taxonomic scope" value="Bacteria"/>
</dbReference>
<dbReference type="Gene3D" id="1.10.510.10">
    <property type="entry name" value="Transferase(Phosphotransferase) domain 1"/>
    <property type="match status" value="1"/>
</dbReference>
<dbReference type="AlphaFoldDB" id="A0A099J256"/>
<dbReference type="Proteomes" id="UP000561726">
    <property type="component" value="Unassembled WGS sequence"/>
</dbReference>
<evidence type="ECO:0000313" key="6">
    <source>
        <dbReference type="Proteomes" id="UP000561726"/>
    </source>
</evidence>
<dbReference type="Pfam" id="PF00069">
    <property type="entry name" value="Pkinase"/>
    <property type="match status" value="1"/>
</dbReference>